<dbReference type="InParanoid" id="A0A2H3CS48"/>
<dbReference type="AlphaFoldDB" id="A0A2H3CS48"/>
<proteinExistence type="predicted"/>
<accession>A0A2H3CS48</accession>
<evidence type="ECO:0000313" key="1">
    <source>
        <dbReference type="EMBL" id="PBK84244.1"/>
    </source>
</evidence>
<gene>
    <name evidence="1" type="ORF">ARMGADRAFT_615127</name>
</gene>
<evidence type="ECO:0000313" key="2">
    <source>
        <dbReference type="Proteomes" id="UP000217790"/>
    </source>
</evidence>
<protein>
    <submittedName>
        <fullName evidence="1">Uncharacterized protein</fullName>
    </submittedName>
</protein>
<sequence>MLTIDRPHCAGRPTISKVRIHVNTTGRCLRDCGTKFVGSSVSNTYSIFANVWRSLAFRCYRRFLFSQRFLQAVLSPASSSYRGAATVFSRCPCSNIFPRRICIFHEVNLHFVRNIGTSLSTGTGHDSSDGTNARPKIIPNLRLSQPQRCTRLGLKPEAWWRLGLGLQASRIEY</sequence>
<organism evidence="1 2">
    <name type="scientific">Armillaria gallica</name>
    <name type="common">Bulbous honey fungus</name>
    <name type="synonym">Armillaria bulbosa</name>
    <dbReference type="NCBI Taxonomy" id="47427"/>
    <lineage>
        <taxon>Eukaryota</taxon>
        <taxon>Fungi</taxon>
        <taxon>Dikarya</taxon>
        <taxon>Basidiomycota</taxon>
        <taxon>Agaricomycotina</taxon>
        <taxon>Agaricomycetes</taxon>
        <taxon>Agaricomycetidae</taxon>
        <taxon>Agaricales</taxon>
        <taxon>Marasmiineae</taxon>
        <taxon>Physalacriaceae</taxon>
        <taxon>Armillaria</taxon>
    </lineage>
</organism>
<dbReference type="EMBL" id="KZ293700">
    <property type="protein sequence ID" value="PBK84244.1"/>
    <property type="molecule type" value="Genomic_DNA"/>
</dbReference>
<reference evidence="2" key="1">
    <citation type="journal article" date="2017" name="Nat. Ecol. Evol.">
        <title>Genome expansion and lineage-specific genetic innovations in the forest pathogenic fungi Armillaria.</title>
        <authorList>
            <person name="Sipos G."/>
            <person name="Prasanna A.N."/>
            <person name="Walter M.C."/>
            <person name="O'Connor E."/>
            <person name="Balint B."/>
            <person name="Krizsan K."/>
            <person name="Kiss B."/>
            <person name="Hess J."/>
            <person name="Varga T."/>
            <person name="Slot J."/>
            <person name="Riley R."/>
            <person name="Boka B."/>
            <person name="Rigling D."/>
            <person name="Barry K."/>
            <person name="Lee J."/>
            <person name="Mihaltcheva S."/>
            <person name="LaButti K."/>
            <person name="Lipzen A."/>
            <person name="Waldron R."/>
            <person name="Moloney N.M."/>
            <person name="Sperisen C."/>
            <person name="Kredics L."/>
            <person name="Vagvoelgyi C."/>
            <person name="Patrignani A."/>
            <person name="Fitzpatrick D."/>
            <person name="Nagy I."/>
            <person name="Doyle S."/>
            <person name="Anderson J.B."/>
            <person name="Grigoriev I.V."/>
            <person name="Gueldener U."/>
            <person name="Muensterkoetter M."/>
            <person name="Nagy L.G."/>
        </authorList>
    </citation>
    <scope>NUCLEOTIDE SEQUENCE [LARGE SCALE GENOMIC DNA]</scope>
    <source>
        <strain evidence="2">Ar21-2</strain>
    </source>
</reference>
<keyword evidence="2" id="KW-1185">Reference proteome</keyword>
<dbReference type="Proteomes" id="UP000217790">
    <property type="component" value="Unassembled WGS sequence"/>
</dbReference>
<name>A0A2H3CS48_ARMGA</name>